<feature type="compositionally biased region" description="Acidic residues" evidence="1">
    <location>
        <begin position="30"/>
        <end position="47"/>
    </location>
</feature>
<gene>
    <name evidence="2" type="ORF">Natoc_1616</name>
</gene>
<dbReference type="PROSITE" id="PS51257">
    <property type="entry name" value="PROKAR_LIPOPROTEIN"/>
    <property type="match status" value="1"/>
</dbReference>
<keyword evidence="3" id="KW-1185">Reference proteome</keyword>
<accession>L0JXD9</accession>
<dbReference type="EMBL" id="CP003929">
    <property type="protein sequence ID" value="AGB37421.1"/>
    <property type="molecule type" value="Genomic_DNA"/>
</dbReference>
<dbReference type="RefSeq" id="WP_015320869.1">
    <property type="nucleotide sequence ID" value="NC_019974.1"/>
</dbReference>
<evidence type="ECO:0000313" key="2">
    <source>
        <dbReference type="EMBL" id="AGB37421.1"/>
    </source>
</evidence>
<evidence type="ECO:0008006" key="4">
    <source>
        <dbReference type="Google" id="ProtNLM"/>
    </source>
</evidence>
<evidence type="ECO:0000313" key="3">
    <source>
        <dbReference type="Proteomes" id="UP000010878"/>
    </source>
</evidence>
<name>L0JXD9_9EURY</name>
<sequence>MTRPTRRTTLKAIGSTVLVTATAGCFGSNGDDDEASDDEDEDVDGYEIDPGTTILFDGRTSGWVGIEPEAIADEQNPTLILQAGEEYEIGWTEGDGTRHNIEIWDENGDVVEDYETDLTDDPGDDQLLSITATEEMAAYRCRPHGSMEGEIRVE</sequence>
<dbReference type="HOGENOM" id="CLU_089860_0_0_2"/>
<dbReference type="Proteomes" id="UP000010878">
    <property type="component" value="Chromosome"/>
</dbReference>
<feature type="region of interest" description="Disordered" evidence="1">
    <location>
        <begin position="23"/>
        <end position="51"/>
    </location>
</feature>
<protein>
    <recommendedName>
        <fullName evidence="4">Copper binding protein, plastocyanin/azurin family</fullName>
    </recommendedName>
</protein>
<dbReference type="OrthoDB" id="6744at2157"/>
<evidence type="ECO:0000256" key="1">
    <source>
        <dbReference type="SAM" id="MobiDB-lite"/>
    </source>
</evidence>
<dbReference type="Gene3D" id="2.60.40.420">
    <property type="entry name" value="Cupredoxins - blue copper proteins"/>
    <property type="match status" value="1"/>
</dbReference>
<dbReference type="InterPro" id="IPR008972">
    <property type="entry name" value="Cupredoxin"/>
</dbReference>
<dbReference type="GeneID" id="14404700"/>
<proteinExistence type="predicted"/>
<dbReference type="AlphaFoldDB" id="L0JXD9"/>
<reference evidence="2 3" key="1">
    <citation type="submission" date="2012-11" db="EMBL/GenBank/DDBJ databases">
        <title>FINISHED of Natronococcus occultus SP4, DSM 3396.</title>
        <authorList>
            <consortium name="DOE Joint Genome Institute"/>
            <person name="Eisen J."/>
            <person name="Huntemann M."/>
            <person name="Wei C.-L."/>
            <person name="Han J."/>
            <person name="Detter J.C."/>
            <person name="Han C."/>
            <person name="Tapia R."/>
            <person name="Chen A."/>
            <person name="Kyrpides N."/>
            <person name="Mavromatis K."/>
            <person name="Markowitz V."/>
            <person name="Szeto E."/>
            <person name="Ivanova N."/>
            <person name="Mikhailova N."/>
            <person name="Ovchinnikova G."/>
            <person name="Pagani I."/>
            <person name="Pati A."/>
            <person name="Goodwin L."/>
            <person name="Nordberg H.P."/>
            <person name="Cantor M.N."/>
            <person name="Hua S.X."/>
            <person name="Woyke T."/>
            <person name="Eisen J."/>
            <person name="Klenk H.-P."/>
            <person name="Klenk H.-P."/>
        </authorList>
    </citation>
    <scope>NUCLEOTIDE SEQUENCE [LARGE SCALE GENOMIC DNA]</scope>
    <source>
        <strain evidence="2 3">SP4</strain>
    </source>
</reference>
<organism evidence="2 3">
    <name type="scientific">Natronococcus occultus SP4</name>
    <dbReference type="NCBI Taxonomy" id="694430"/>
    <lineage>
        <taxon>Archaea</taxon>
        <taxon>Methanobacteriati</taxon>
        <taxon>Methanobacteriota</taxon>
        <taxon>Stenosarchaea group</taxon>
        <taxon>Halobacteria</taxon>
        <taxon>Halobacteriales</taxon>
        <taxon>Natrialbaceae</taxon>
        <taxon>Natronococcus</taxon>
    </lineage>
</organism>
<dbReference type="KEGG" id="nou:Natoc_1616"/>
<dbReference type="eggNOG" id="arCOG11135">
    <property type="taxonomic scope" value="Archaea"/>
</dbReference>